<evidence type="ECO:0000313" key="3">
    <source>
        <dbReference type="EMBL" id="TXB62228.1"/>
    </source>
</evidence>
<dbReference type="AlphaFoldDB" id="A0A5C6RIG6"/>
<feature type="domain" description="Secretion system C-terminal sorting" evidence="2">
    <location>
        <begin position="450"/>
        <end position="516"/>
    </location>
</feature>
<comment type="caution">
    <text evidence="3">The sequence shown here is derived from an EMBL/GenBank/DDBJ whole genome shotgun (WGS) entry which is preliminary data.</text>
</comment>
<keyword evidence="1" id="KW-0732">Signal</keyword>
<dbReference type="NCBIfam" id="TIGR04183">
    <property type="entry name" value="Por_Secre_tail"/>
    <property type="match status" value="1"/>
</dbReference>
<dbReference type="EMBL" id="VOOR01000033">
    <property type="protein sequence ID" value="TXB62228.1"/>
    <property type="molecule type" value="Genomic_DNA"/>
</dbReference>
<evidence type="ECO:0000256" key="1">
    <source>
        <dbReference type="SAM" id="SignalP"/>
    </source>
</evidence>
<reference evidence="3 4" key="1">
    <citation type="submission" date="2019-08" db="EMBL/GenBank/DDBJ databases">
        <title>Genome of Phaeodactylibacter luteus.</title>
        <authorList>
            <person name="Bowman J.P."/>
        </authorList>
    </citation>
    <scope>NUCLEOTIDE SEQUENCE [LARGE SCALE GENOMIC DNA]</scope>
    <source>
        <strain evidence="3 4">KCTC 42180</strain>
    </source>
</reference>
<keyword evidence="4" id="KW-1185">Reference proteome</keyword>
<feature type="chain" id="PRO_5022928865" evidence="1">
    <location>
        <begin position="21"/>
        <end position="527"/>
    </location>
</feature>
<gene>
    <name evidence="3" type="ORF">FRY97_14905</name>
</gene>
<dbReference type="Proteomes" id="UP000321580">
    <property type="component" value="Unassembled WGS sequence"/>
</dbReference>
<dbReference type="InterPro" id="IPR026444">
    <property type="entry name" value="Secre_tail"/>
</dbReference>
<organism evidence="3 4">
    <name type="scientific">Phaeodactylibacter luteus</name>
    <dbReference type="NCBI Taxonomy" id="1564516"/>
    <lineage>
        <taxon>Bacteria</taxon>
        <taxon>Pseudomonadati</taxon>
        <taxon>Bacteroidota</taxon>
        <taxon>Saprospiria</taxon>
        <taxon>Saprospirales</taxon>
        <taxon>Haliscomenobacteraceae</taxon>
        <taxon>Phaeodactylibacter</taxon>
    </lineage>
</organism>
<dbReference type="OrthoDB" id="1824882at2"/>
<protein>
    <submittedName>
        <fullName evidence="3">T9SS type A sorting domain-containing protein</fullName>
    </submittedName>
</protein>
<dbReference type="Gene3D" id="2.60.120.200">
    <property type="match status" value="1"/>
</dbReference>
<dbReference type="RefSeq" id="WP_147168356.1">
    <property type="nucleotide sequence ID" value="NZ_VOOR01000033.1"/>
</dbReference>
<dbReference type="Pfam" id="PF18962">
    <property type="entry name" value="Por_Secre_tail"/>
    <property type="match status" value="1"/>
</dbReference>
<name>A0A5C6RIG6_9BACT</name>
<accession>A0A5C6RIG6</accession>
<feature type="signal peptide" evidence="1">
    <location>
        <begin position="1"/>
        <end position="20"/>
    </location>
</feature>
<sequence>MQHKLLTIVMALLSMATVHSQVIYDNGPLVNSLGTGVGGADESVLQSSSLSASTLGFGFQVSNANRIADDFTVPSGASWDIDEVVFYGYQTFNTTGVSSYTEVYVQIWDGVPGAPGSSVIFGDLVTNRLLRSLPANIYRVTETTSGDNLREIFTIEADVDVTLTEGTYWFDYTAVGTLPSGPWAPPITINGQAVTGNGLQSLNGVWGTANDGGHLGQQGFPFLIKGGGGLPAPWASADIGNAGGGNSYGFDEGAFTVSSGGANPFGATADSYGFIHQTLCGDFTLTVRLDNVSPGAFGGVAARETTDAGAKQIGVVSNILPYAMNMVRTAMNGPVQAQLMARPQHRWLRIQRTGNVFRTFTSMNGVSFQLAASRLLPMNSCIEAGMLAYGRTLGTASAVFTDVAVSGNGPAPVLAEEVDAVAPAYRPRSARSDREDIVLPAAQAAMSTKVYPNPAAVQLFVELGAEYEAGATLTLRNELGQALSHRVLQAGHQHSAWDVSGLSSGVYFMEVRTADGSREALRFVKAD</sequence>
<evidence type="ECO:0000313" key="4">
    <source>
        <dbReference type="Proteomes" id="UP000321580"/>
    </source>
</evidence>
<proteinExistence type="predicted"/>
<evidence type="ECO:0000259" key="2">
    <source>
        <dbReference type="Pfam" id="PF18962"/>
    </source>
</evidence>